<dbReference type="Gene3D" id="1.10.600.10">
    <property type="entry name" value="Farnesyl Diphosphate Synthase"/>
    <property type="match status" value="1"/>
</dbReference>
<gene>
    <name evidence="12" type="ORF">EVG20_g1151</name>
</gene>
<keyword evidence="5" id="KW-0479">Metal-binding</keyword>
<dbReference type="InterPro" id="IPR033749">
    <property type="entry name" value="Polyprenyl_synt_CS"/>
</dbReference>
<dbReference type="AlphaFoldDB" id="A0A4Y9ZDL2"/>
<evidence type="ECO:0000256" key="7">
    <source>
        <dbReference type="ARBA" id="ARBA00032380"/>
    </source>
</evidence>
<keyword evidence="13" id="KW-1185">Reference proteome</keyword>
<keyword evidence="6" id="KW-0460">Magnesium</keyword>
<reference evidence="12 13" key="1">
    <citation type="submission" date="2019-02" db="EMBL/GenBank/DDBJ databases">
        <title>Genome sequencing of the rare red list fungi Dentipellis fragilis.</title>
        <authorList>
            <person name="Buettner E."/>
            <person name="Kellner H."/>
        </authorList>
    </citation>
    <scope>NUCLEOTIDE SEQUENCE [LARGE SCALE GENOMIC DNA]</scope>
    <source>
        <strain evidence="12 13">DSM 105465</strain>
    </source>
</reference>
<sequence>MDAALSNSVLKPVLGWPLAAYPRIASRPLPSRHPAVIPIVPKVYIIDEYPPLRGSQMLPDAHHDLIPRRHISMHAPPQLKLARTVSFLTDSLHTTLREPNGHPVKTKPAQSSRQRFLDTWPIIRGELLEAFAAQGLPAKALEWYKNSLDYNVPGGKLNRGLSVVDSVELFKGRRLTDAEYLEASVLGWGVEFLQSYFLVTDDLMDSSHTRRGQPCWYRVPHVGLLAVNDAGMLRSCIFILVRKHFRHMPFYADLLELFDEMSYKTEIGQLVDLITAPEATSISTASPCRSTYETIIKFKTAYYSFYLPIALAMTLCRIPHTSDTGADPYASALSVLLPLGAYFQIQDDVLDVTAPPEVLGKVGTDIVDGKCSWCVNTALAHCTPAQRTVLEENYGRKDAACEARVKDVFRAVGIEERYAAYERDVYARLKSMIAGVPEVRGEDAVFRREALSVFLEKIHGRSK</sequence>
<dbReference type="GO" id="GO:0005737">
    <property type="term" value="C:cytoplasm"/>
    <property type="evidence" value="ECO:0007669"/>
    <property type="project" value="TreeGrafter"/>
</dbReference>
<dbReference type="SUPFAM" id="SSF48576">
    <property type="entry name" value="Terpenoid synthases"/>
    <property type="match status" value="1"/>
</dbReference>
<dbReference type="SFLD" id="SFLDS00005">
    <property type="entry name" value="Isoprenoid_Synthase_Type_I"/>
    <property type="match status" value="1"/>
</dbReference>
<dbReference type="EMBL" id="SEOQ01000034">
    <property type="protein sequence ID" value="TFY71848.1"/>
    <property type="molecule type" value="Genomic_DNA"/>
</dbReference>
<organism evidence="12 13">
    <name type="scientific">Dentipellis fragilis</name>
    <dbReference type="NCBI Taxonomy" id="205917"/>
    <lineage>
        <taxon>Eukaryota</taxon>
        <taxon>Fungi</taxon>
        <taxon>Dikarya</taxon>
        <taxon>Basidiomycota</taxon>
        <taxon>Agaricomycotina</taxon>
        <taxon>Agaricomycetes</taxon>
        <taxon>Russulales</taxon>
        <taxon>Hericiaceae</taxon>
        <taxon>Dentipellis</taxon>
    </lineage>
</organism>
<evidence type="ECO:0000256" key="2">
    <source>
        <dbReference type="ARBA" id="ARBA00012439"/>
    </source>
</evidence>
<dbReference type="Proteomes" id="UP000298327">
    <property type="component" value="Unassembled WGS sequence"/>
</dbReference>
<dbReference type="Pfam" id="PF00348">
    <property type="entry name" value="polyprenyl_synt"/>
    <property type="match status" value="1"/>
</dbReference>
<comment type="similarity">
    <text evidence="11">Belongs to the FPP/GGPP synthase family.</text>
</comment>
<dbReference type="GO" id="GO:0004337">
    <property type="term" value="F:(2E,6E)-farnesyl diphosphate synthase activity"/>
    <property type="evidence" value="ECO:0007669"/>
    <property type="project" value="UniProtKB-EC"/>
</dbReference>
<evidence type="ECO:0000256" key="9">
    <source>
        <dbReference type="ARBA" id="ARBA00032448"/>
    </source>
</evidence>
<evidence type="ECO:0000256" key="11">
    <source>
        <dbReference type="RuleBase" id="RU004466"/>
    </source>
</evidence>
<evidence type="ECO:0000256" key="3">
    <source>
        <dbReference type="ARBA" id="ARBA00012833"/>
    </source>
</evidence>
<dbReference type="EC" id="2.5.1.10" evidence="2"/>
<name>A0A4Y9ZDL2_9AGAM</name>
<dbReference type="PROSITE" id="PS00444">
    <property type="entry name" value="POLYPRENYL_SYNTHASE_2"/>
    <property type="match status" value="1"/>
</dbReference>
<dbReference type="PANTHER" id="PTHR11525:SF0">
    <property type="entry name" value="FARNESYL PYROPHOSPHATE SYNTHASE"/>
    <property type="match status" value="1"/>
</dbReference>
<dbReference type="InterPro" id="IPR008949">
    <property type="entry name" value="Isoprenoid_synthase_dom_sf"/>
</dbReference>
<evidence type="ECO:0000256" key="6">
    <source>
        <dbReference type="ARBA" id="ARBA00022842"/>
    </source>
</evidence>
<protein>
    <recommendedName>
        <fullName evidence="10">(2E,6E)-farnesyl diphosphate synthase</fullName>
        <ecNumber evidence="3">2.5.1.1</ecNumber>
        <ecNumber evidence="2">2.5.1.10</ecNumber>
    </recommendedName>
    <alternativeName>
        <fullName evidence="9">Dimethylallyltranstransferase</fullName>
    </alternativeName>
    <alternativeName>
        <fullName evidence="8">Farnesyl diphosphate synthase</fullName>
    </alternativeName>
    <alternativeName>
        <fullName evidence="7">Geranyltranstransferase</fullName>
    </alternativeName>
</protein>
<evidence type="ECO:0000256" key="10">
    <source>
        <dbReference type="ARBA" id="ARBA00032873"/>
    </source>
</evidence>
<evidence type="ECO:0000256" key="5">
    <source>
        <dbReference type="ARBA" id="ARBA00022723"/>
    </source>
</evidence>
<dbReference type="InterPro" id="IPR000092">
    <property type="entry name" value="Polyprenyl_synt"/>
</dbReference>
<proteinExistence type="inferred from homology"/>
<evidence type="ECO:0000313" key="13">
    <source>
        <dbReference type="Proteomes" id="UP000298327"/>
    </source>
</evidence>
<evidence type="ECO:0000313" key="12">
    <source>
        <dbReference type="EMBL" id="TFY71848.1"/>
    </source>
</evidence>
<dbReference type="GO" id="GO:0045337">
    <property type="term" value="P:farnesyl diphosphate biosynthetic process"/>
    <property type="evidence" value="ECO:0007669"/>
    <property type="project" value="TreeGrafter"/>
</dbReference>
<evidence type="ECO:0000256" key="1">
    <source>
        <dbReference type="ARBA" id="ARBA00001946"/>
    </source>
</evidence>
<dbReference type="CDD" id="cd00685">
    <property type="entry name" value="Trans_IPPS_HT"/>
    <property type="match status" value="1"/>
</dbReference>
<dbReference type="InterPro" id="IPR039702">
    <property type="entry name" value="FPS1-like"/>
</dbReference>
<dbReference type="OrthoDB" id="10257492at2759"/>
<keyword evidence="4 11" id="KW-0808">Transferase</keyword>
<comment type="cofactor">
    <cofactor evidence="1">
        <name>Mg(2+)</name>
        <dbReference type="ChEBI" id="CHEBI:18420"/>
    </cofactor>
</comment>
<dbReference type="GO" id="GO:0004161">
    <property type="term" value="F:dimethylallyltranstransferase activity"/>
    <property type="evidence" value="ECO:0007669"/>
    <property type="project" value="UniProtKB-EC"/>
</dbReference>
<dbReference type="GO" id="GO:0046872">
    <property type="term" value="F:metal ion binding"/>
    <property type="evidence" value="ECO:0007669"/>
    <property type="project" value="UniProtKB-KW"/>
</dbReference>
<dbReference type="SFLD" id="SFLDG01017">
    <property type="entry name" value="Polyprenyl_Transferase_Like"/>
    <property type="match status" value="1"/>
</dbReference>
<dbReference type="EC" id="2.5.1.1" evidence="3"/>
<dbReference type="PANTHER" id="PTHR11525">
    <property type="entry name" value="FARNESYL-PYROPHOSPHATE SYNTHETASE"/>
    <property type="match status" value="1"/>
</dbReference>
<evidence type="ECO:0000256" key="4">
    <source>
        <dbReference type="ARBA" id="ARBA00022679"/>
    </source>
</evidence>
<accession>A0A4Y9ZDL2</accession>
<dbReference type="STRING" id="205917.A0A4Y9ZDL2"/>
<dbReference type="PROSITE" id="PS00723">
    <property type="entry name" value="POLYPRENYL_SYNTHASE_1"/>
    <property type="match status" value="1"/>
</dbReference>
<comment type="caution">
    <text evidence="12">The sequence shown here is derived from an EMBL/GenBank/DDBJ whole genome shotgun (WGS) entry which is preliminary data.</text>
</comment>
<evidence type="ECO:0000256" key="8">
    <source>
        <dbReference type="ARBA" id="ARBA00032424"/>
    </source>
</evidence>